<dbReference type="InterPro" id="IPR010707">
    <property type="entry name" value="DUF1285"/>
</dbReference>
<dbReference type="Pfam" id="PF21028">
    <property type="entry name" value="DUF1285_C"/>
    <property type="match status" value="1"/>
</dbReference>
<evidence type="ECO:0008006" key="4">
    <source>
        <dbReference type="Google" id="ProtNLM"/>
    </source>
</evidence>
<dbReference type="EMBL" id="UINC01000203">
    <property type="protein sequence ID" value="SUZ51058.1"/>
    <property type="molecule type" value="Genomic_DNA"/>
</dbReference>
<evidence type="ECO:0000259" key="1">
    <source>
        <dbReference type="Pfam" id="PF06938"/>
    </source>
</evidence>
<dbReference type="Pfam" id="PF06938">
    <property type="entry name" value="DUF1285_N"/>
    <property type="match status" value="1"/>
</dbReference>
<dbReference type="PIRSF" id="PIRSF029557">
    <property type="entry name" value="UCP029557"/>
    <property type="match status" value="1"/>
</dbReference>
<accession>A0A381NBE8</accession>
<dbReference type="AlphaFoldDB" id="A0A381NBE8"/>
<dbReference type="InterPro" id="IPR048341">
    <property type="entry name" value="DUF1285_N"/>
</dbReference>
<protein>
    <recommendedName>
        <fullName evidence="4">DUF1285 domain-containing protein</fullName>
    </recommendedName>
</protein>
<evidence type="ECO:0000259" key="2">
    <source>
        <dbReference type="Pfam" id="PF21028"/>
    </source>
</evidence>
<dbReference type="Gene3D" id="3.10.540.10">
    <property type="entry name" value="duf1285 like domain"/>
    <property type="match status" value="1"/>
</dbReference>
<feature type="domain" description="DUF1285" evidence="2">
    <location>
        <begin position="90"/>
        <end position="184"/>
    </location>
</feature>
<dbReference type="Gene3D" id="2.30.270.10">
    <property type="entry name" value="duf1285 protein"/>
    <property type="match status" value="1"/>
</dbReference>
<sequence length="189" mass="22156">MNKPNPASILKVISNYKDKKLPPVHLWNPPLCENVEMKIDREGRWFFMNSPIGRERMVELFSKVLRLDEDGEYYLVTPVEKIRIEVEERPFLIIDYQLIKKDKKQVISFETNTKDIFLLDKDHPINVKTNPKTGEPKPYVLVRSNLEGIISRNIYYKLIELAETKKVEGEQILVLKSDNQDFEIGRLGP</sequence>
<dbReference type="InterPro" id="IPR048342">
    <property type="entry name" value="DUF1285_C"/>
</dbReference>
<proteinExistence type="predicted"/>
<name>A0A381NBE8_9ZZZZ</name>
<dbReference type="InterPro" id="IPR023361">
    <property type="entry name" value="DUF1285_beta_roll_sf"/>
</dbReference>
<reference evidence="3" key="1">
    <citation type="submission" date="2018-05" db="EMBL/GenBank/DDBJ databases">
        <authorList>
            <person name="Lanie J.A."/>
            <person name="Ng W.-L."/>
            <person name="Kazmierczak K.M."/>
            <person name="Andrzejewski T.M."/>
            <person name="Davidsen T.M."/>
            <person name="Wayne K.J."/>
            <person name="Tettelin H."/>
            <person name="Glass J.I."/>
            <person name="Rusch D."/>
            <person name="Podicherti R."/>
            <person name="Tsui H.-C.T."/>
            <person name="Winkler M.E."/>
        </authorList>
    </citation>
    <scope>NUCLEOTIDE SEQUENCE</scope>
</reference>
<gene>
    <name evidence="3" type="ORF">METZ01_LOCUS3912</name>
</gene>
<organism evidence="3">
    <name type="scientific">marine metagenome</name>
    <dbReference type="NCBI Taxonomy" id="408172"/>
    <lineage>
        <taxon>unclassified sequences</taxon>
        <taxon>metagenomes</taxon>
        <taxon>ecological metagenomes</taxon>
    </lineage>
</organism>
<evidence type="ECO:0000313" key="3">
    <source>
        <dbReference type="EMBL" id="SUZ51058.1"/>
    </source>
</evidence>
<feature type="domain" description="DUF1285" evidence="1">
    <location>
        <begin position="22"/>
        <end position="88"/>
    </location>
</feature>